<dbReference type="SUPFAM" id="SSF48179">
    <property type="entry name" value="6-phosphogluconate dehydrogenase C-terminal domain-like"/>
    <property type="match status" value="2"/>
</dbReference>
<accession>Q2J6P6</accession>
<dbReference type="EC" id="1.1.1.35" evidence="7"/>
<dbReference type="Gene3D" id="1.10.1040.10">
    <property type="entry name" value="N-(1-d-carboxylethyl)-l-norvaline Dehydrogenase, domain 2"/>
    <property type="match status" value="2"/>
</dbReference>
<evidence type="ECO:0000313" key="8">
    <source>
        <dbReference type="Proteomes" id="UP000001937"/>
    </source>
</evidence>
<dbReference type="OrthoDB" id="9771883at2"/>
<evidence type="ECO:0000256" key="1">
    <source>
        <dbReference type="ARBA" id="ARBA00005086"/>
    </source>
</evidence>
<dbReference type="KEGG" id="fra:Francci3_3694"/>
<dbReference type="RefSeq" id="WP_011438070.1">
    <property type="nucleotide sequence ID" value="NC_007777.1"/>
</dbReference>
<sequence length="624" mass="66142">MIERPVSGTTSGTGPAANQENANQEKKPENSRDEAVRHRRVGVVGLGTMGAGIAEVLAKAGLEVVGIARDADALARSRARVEHSLDRAGRHGKLDDATREAVLARMRLGTELAAVADCELVIEAIDERMSAKQALFARLDEICPPATVFLTNTSSLSVTELAAGTARPERVLGTHWFNPAPVMRLVEVVRTVVTDPTVLAGVIGLVNDVGKTAVVAEDRAGFIVNALLFGYLNNAVRMLEARYAAREDIDAAMRLGCGHPMGPLALLDLIGLDAAHEILNSMYRQSRDHLHAPAPLLSQLVRAGLLGRKTGRGFYTYAAPDSSEVVDAVDPLADRLGRGRPVRSVGVVGSGTMAGGIAEVLARSGHDVLLRARSERTLAATLAKIESSLAASVARGRLSDADRLAALARVRGTTDLGELGHCELLLEAVVEDLAVKRELFADLDKIAAPGAVLATTTSSLPVIECAMATSRPRDVIGMHWFNPAPAMKLIEVVPTVLTGDDVTATVLALSRAAGRHPVLCADRAGFIVNALLFPYLNDAVKMLQAHYATIEDVDTAMTVGCGHPLGPFALADVVGLDVTLAITRSLYAQFREPGYAPAPLLEQLVRAGFLGRKTGRGFLDHPPR</sequence>
<organism evidence="7 8">
    <name type="scientific">Frankia casuarinae (strain DSM 45818 / CECT 9043 / HFP020203 / CcI3)</name>
    <dbReference type="NCBI Taxonomy" id="106370"/>
    <lineage>
        <taxon>Bacteria</taxon>
        <taxon>Bacillati</taxon>
        <taxon>Actinomycetota</taxon>
        <taxon>Actinomycetes</taxon>
        <taxon>Frankiales</taxon>
        <taxon>Frankiaceae</taxon>
        <taxon>Frankia</taxon>
    </lineage>
</organism>
<dbReference type="PhylomeDB" id="Q2J6P6"/>
<dbReference type="InterPro" id="IPR036291">
    <property type="entry name" value="NAD(P)-bd_dom_sf"/>
</dbReference>
<dbReference type="NCBIfam" id="NF005875">
    <property type="entry name" value="PRK07819.1"/>
    <property type="match status" value="2"/>
</dbReference>
<feature type="compositionally biased region" description="Basic and acidic residues" evidence="4">
    <location>
        <begin position="23"/>
        <end position="36"/>
    </location>
</feature>
<name>Q2J6P6_FRACC</name>
<evidence type="ECO:0000259" key="6">
    <source>
        <dbReference type="Pfam" id="PF02737"/>
    </source>
</evidence>
<evidence type="ECO:0000256" key="4">
    <source>
        <dbReference type="SAM" id="MobiDB-lite"/>
    </source>
</evidence>
<dbReference type="GO" id="GO:0003857">
    <property type="term" value="F:(3S)-3-hydroxyacyl-CoA dehydrogenase (NAD+) activity"/>
    <property type="evidence" value="ECO:0007669"/>
    <property type="project" value="UniProtKB-EC"/>
</dbReference>
<dbReference type="FunFam" id="3.40.50.720:FF:000009">
    <property type="entry name" value="Fatty oxidation complex, alpha subunit"/>
    <property type="match status" value="2"/>
</dbReference>
<dbReference type="InterPro" id="IPR008927">
    <property type="entry name" value="6-PGluconate_DH-like_C_sf"/>
</dbReference>
<comment type="pathway">
    <text evidence="1">Lipid metabolism; butanoate metabolism.</text>
</comment>
<keyword evidence="3 7" id="KW-0560">Oxidoreductase</keyword>
<evidence type="ECO:0000313" key="7">
    <source>
        <dbReference type="EMBL" id="ABD13046.1"/>
    </source>
</evidence>
<dbReference type="Proteomes" id="UP000001937">
    <property type="component" value="Chromosome"/>
</dbReference>
<dbReference type="Pfam" id="PF00725">
    <property type="entry name" value="3HCDH"/>
    <property type="match status" value="2"/>
</dbReference>
<dbReference type="AlphaFoldDB" id="Q2J6P6"/>
<dbReference type="eggNOG" id="COG1250">
    <property type="taxonomic scope" value="Bacteria"/>
</dbReference>
<gene>
    <name evidence="7" type="ordered locus">Francci3_3694</name>
</gene>
<dbReference type="SUPFAM" id="SSF51735">
    <property type="entry name" value="NAD(P)-binding Rossmann-fold domains"/>
    <property type="match status" value="2"/>
</dbReference>
<reference evidence="7 8" key="1">
    <citation type="journal article" date="2007" name="Genome Res.">
        <title>Genome characteristics of facultatively symbiotic Frankia sp. strains reflect host range and host plant biogeography.</title>
        <authorList>
            <person name="Normand P."/>
            <person name="Lapierre P."/>
            <person name="Tisa L.S."/>
            <person name="Gogarten J.P."/>
            <person name="Alloisio N."/>
            <person name="Bagnarol E."/>
            <person name="Bassi C.A."/>
            <person name="Berry A.M."/>
            <person name="Bickhart D.M."/>
            <person name="Choisne N."/>
            <person name="Couloux A."/>
            <person name="Cournoyer B."/>
            <person name="Cruveiller S."/>
            <person name="Daubin V."/>
            <person name="Demange N."/>
            <person name="Francino M.P."/>
            <person name="Goltsman E."/>
            <person name="Huang Y."/>
            <person name="Kopp O.R."/>
            <person name="Labarre L."/>
            <person name="Lapidus A."/>
            <person name="Lavire C."/>
            <person name="Marechal J."/>
            <person name="Martinez M."/>
            <person name="Mastronunzio J.E."/>
            <person name="Mullin B.C."/>
            <person name="Niemann J."/>
            <person name="Pujic P."/>
            <person name="Rawnsley T."/>
            <person name="Rouy Z."/>
            <person name="Schenowitz C."/>
            <person name="Sellstedt A."/>
            <person name="Tavares F."/>
            <person name="Tomkins J.P."/>
            <person name="Vallenet D."/>
            <person name="Valverde C."/>
            <person name="Wall L.G."/>
            <person name="Wang Y."/>
            <person name="Medigue C."/>
            <person name="Benson D.R."/>
        </authorList>
    </citation>
    <scope>NUCLEOTIDE SEQUENCE [LARGE SCALE GENOMIC DNA]</scope>
    <source>
        <strain evidence="8">DSM 45818 / CECT 9043 / CcI3</strain>
    </source>
</reference>
<dbReference type="Pfam" id="PF02737">
    <property type="entry name" value="3HCDH_N"/>
    <property type="match status" value="2"/>
</dbReference>
<protein>
    <submittedName>
        <fullName evidence="7">3-hydroxyacyl-CoA dehydrogenase</fullName>
        <ecNumber evidence="7">1.1.1.35</ecNumber>
    </submittedName>
</protein>
<dbReference type="InterPro" id="IPR013328">
    <property type="entry name" value="6PGD_dom2"/>
</dbReference>
<proteinExistence type="inferred from homology"/>
<feature type="domain" description="3-hydroxyacyl-CoA dehydrogenase C-terminal" evidence="5">
    <location>
        <begin position="221"/>
        <end position="317"/>
    </location>
</feature>
<dbReference type="Gene3D" id="3.40.50.720">
    <property type="entry name" value="NAD(P)-binding Rossmann-like Domain"/>
    <property type="match status" value="2"/>
</dbReference>
<dbReference type="GO" id="GO:0070403">
    <property type="term" value="F:NAD+ binding"/>
    <property type="evidence" value="ECO:0007669"/>
    <property type="project" value="InterPro"/>
</dbReference>
<evidence type="ECO:0000256" key="3">
    <source>
        <dbReference type="ARBA" id="ARBA00023002"/>
    </source>
</evidence>
<evidence type="ECO:0000259" key="5">
    <source>
        <dbReference type="Pfam" id="PF00725"/>
    </source>
</evidence>
<dbReference type="InterPro" id="IPR006176">
    <property type="entry name" value="3-OHacyl-CoA_DH_NAD-bd"/>
</dbReference>
<dbReference type="STRING" id="106370.Francci3_3694"/>
<dbReference type="GO" id="GO:0008691">
    <property type="term" value="F:3-hydroxybutyryl-CoA dehydrogenase activity"/>
    <property type="evidence" value="ECO:0007669"/>
    <property type="project" value="TreeGrafter"/>
</dbReference>
<keyword evidence="8" id="KW-1185">Reference proteome</keyword>
<feature type="domain" description="3-hydroxyacyl-CoA dehydrogenase C-terminal" evidence="5">
    <location>
        <begin position="525"/>
        <end position="620"/>
    </location>
</feature>
<feature type="region of interest" description="Disordered" evidence="4">
    <location>
        <begin position="1"/>
        <end position="37"/>
    </location>
</feature>
<dbReference type="HOGENOM" id="CLU_009834_2_3_11"/>
<dbReference type="EMBL" id="CP000249">
    <property type="protein sequence ID" value="ABD13046.1"/>
    <property type="molecule type" value="Genomic_DNA"/>
</dbReference>
<comment type="similarity">
    <text evidence="2">Belongs to the 3-hydroxyacyl-CoA dehydrogenase family.</text>
</comment>
<dbReference type="InterPro" id="IPR006108">
    <property type="entry name" value="3HC_DH_C"/>
</dbReference>
<feature type="domain" description="3-hydroxyacyl-CoA dehydrogenase NAD binding" evidence="6">
    <location>
        <begin position="345"/>
        <end position="522"/>
    </location>
</feature>
<dbReference type="PANTHER" id="PTHR48075">
    <property type="entry name" value="3-HYDROXYACYL-COA DEHYDROGENASE FAMILY PROTEIN"/>
    <property type="match status" value="1"/>
</dbReference>
<evidence type="ECO:0000256" key="2">
    <source>
        <dbReference type="ARBA" id="ARBA00009463"/>
    </source>
</evidence>
<feature type="compositionally biased region" description="Polar residues" evidence="4">
    <location>
        <begin position="7"/>
        <end position="22"/>
    </location>
</feature>
<dbReference type="PANTHER" id="PTHR48075:SF9">
    <property type="entry name" value="3-HYDROXYBUTYRYL-COA DEHYDROGENASE"/>
    <property type="match status" value="1"/>
</dbReference>
<dbReference type="GO" id="GO:0006635">
    <property type="term" value="P:fatty acid beta-oxidation"/>
    <property type="evidence" value="ECO:0007669"/>
    <property type="project" value="TreeGrafter"/>
</dbReference>
<feature type="domain" description="3-hydroxyacyl-CoA dehydrogenase NAD binding" evidence="6">
    <location>
        <begin position="41"/>
        <end position="218"/>
    </location>
</feature>